<name>A0ABX5L5N9_9MICC</name>
<dbReference type="PANTHER" id="PTHR47704">
    <property type="entry name" value="POTASSIUM TRANSPORTER KIMA"/>
    <property type="match status" value="1"/>
</dbReference>
<feature type="transmembrane region" description="Helical" evidence="6">
    <location>
        <begin position="454"/>
        <end position="473"/>
    </location>
</feature>
<accession>A0ABX5L5N9</accession>
<evidence type="ECO:0000313" key="8">
    <source>
        <dbReference type="Proteomes" id="UP000245514"/>
    </source>
</evidence>
<keyword evidence="4 6" id="KW-0472">Membrane</keyword>
<dbReference type="Proteomes" id="UP000245514">
    <property type="component" value="Unassembled WGS sequence"/>
</dbReference>
<evidence type="ECO:0000256" key="1">
    <source>
        <dbReference type="ARBA" id="ARBA00004141"/>
    </source>
</evidence>
<dbReference type="PANTHER" id="PTHR47704:SF1">
    <property type="entry name" value="POTASSIUM TRANSPORTER KIMA"/>
    <property type="match status" value="1"/>
</dbReference>
<keyword evidence="7" id="KW-0238">DNA-binding</keyword>
<feature type="transmembrane region" description="Helical" evidence="6">
    <location>
        <begin position="233"/>
        <end position="253"/>
    </location>
</feature>
<dbReference type="InterPro" id="IPR002293">
    <property type="entry name" value="AA/rel_permease1"/>
</dbReference>
<feature type="region of interest" description="Disordered" evidence="5">
    <location>
        <begin position="667"/>
        <end position="692"/>
    </location>
</feature>
<keyword evidence="2 6" id="KW-0812">Transmembrane</keyword>
<feature type="transmembrane region" description="Helical" evidence="6">
    <location>
        <begin position="127"/>
        <end position="150"/>
    </location>
</feature>
<dbReference type="EMBL" id="QFWG01000003">
    <property type="protein sequence ID" value="PWI28099.1"/>
    <property type="molecule type" value="Genomic_DNA"/>
</dbReference>
<keyword evidence="8" id="KW-1185">Reference proteome</keyword>
<feature type="transmembrane region" description="Helical" evidence="6">
    <location>
        <begin position="62"/>
        <end position="95"/>
    </location>
</feature>
<evidence type="ECO:0000256" key="3">
    <source>
        <dbReference type="ARBA" id="ARBA00022989"/>
    </source>
</evidence>
<comment type="subcellular location">
    <subcellularLocation>
        <location evidence="1">Membrane</location>
        <topology evidence="1">Multi-pass membrane protein</topology>
    </subcellularLocation>
</comment>
<reference evidence="7 8" key="1">
    <citation type="submission" date="2018-05" db="EMBL/GenBank/DDBJ databases">
        <title>Draft Genome Sequence of Arthrobacter cumminsii IME1328, Isolated from a Patient Who Suffered from Foot Ulcers in China.</title>
        <authorList>
            <person name="Li M."/>
            <person name="Jiang Z."/>
            <person name="Sun Q."/>
            <person name="Tong Y."/>
        </authorList>
    </citation>
    <scope>NUCLEOTIDE SEQUENCE [LARGE SCALE GENOMIC DNA]</scope>
    <source>
        <strain evidence="7 8">IME1328</strain>
    </source>
</reference>
<evidence type="ECO:0000256" key="6">
    <source>
        <dbReference type="SAM" id="Phobius"/>
    </source>
</evidence>
<dbReference type="Gene3D" id="1.20.1740.10">
    <property type="entry name" value="Amino acid/polyamine transporter I"/>
    <property type="match status" value="1"/>
</dbReference>
<evidence type="ECO:0000256" key="4">
    <source>
        <dbReference type="ARBA" id="ARBA00023136"/>
    </source>
</evidence>
<feature type="transmembrane region" description="Helical" evidence="6">
    <location>
        <begin position="156"/>
        <end position="173"/>
    </location>
</feature>
<sequence length="692" mass="73541">MSVCHVRGYSGWVTFFDAVKRAFVGRAVATGKSPETRLAPKDAVPALSTNAISSLAYAPDEILFTLAAGGVAALVFAPWVGIAVALLTLILVAAYRMTVRRAPGQGDYQIARTELGVRAGAAVGAALLLDLTLTVAVSMAVAASYVVIAFPSLEPVQPWIALGGVALLTLLSLRGWARSVRVRIVSVYLFLAMLLLILVAGGVMVMVSGQLEPFEGASAANGPARVPAPAEGWAAVILVLRAFSTGSAAVTGLETPVTNASSIRSPRAKTAGRTLLFIGVVSALGMVGILVLAHISGLAPAASGLTGSGTDAQRAVEPGTWPTPVTVLLSQSIIGAHWPAIVVAIVTFMILLGAGVSAFASFPRLAYQLAQDDLLPRQMRTRGERLVFSNGILLLGGFAGILVVAFGSRVTDLIQLYVVGIFMAFGLGQLGLARRANKHRRHAVRATRRRDVRHLLLAGFTSGLSFLVLISIVATRLAYGAFIAFLLIALGAAWMLSIRRHYQRVDRRLKAPQHKPGELACADDVLPSRVHALVLASNTNRPVRRAIAYARGMRPARLECVLVDTEPERTARFLNSWDKAELPVPLTVLASPYRDVAGPLVDHIRRIRAEKPREIVAVFVPEYVVEHAWERLVHNQVVARLHSHLRLEPGIVIATVPWQIGLEQDIDDSNAGGADAAGGRGSQGGRVSQEGS</sequence>
<feature type="transmembrane region" description="Helical" evidence="6">
    <location>
        <begin position="274"/>
        <end position="295"/>
    </location>
</feature>
<evidence type="ECO:0000256" key="2">
    <source>
        <dbReference type="ARBA" id="ARBA00022692"/>
    </source>
</evidence>
<feature type="transmembrane region" description="Helical" evidence="6">
    <location>
        <begin position="386"/>
        <end position="408"/>
    </location>
</feature>
<comment type="caution">
    <text evidence="7">The sequence shown here is derived from an EMBL/GenBank/DDBJ whole genome shotgun (WGS) entry which is preliminary data.</text>
</comment>
<feature type="transmembrane region" description="Helical" evidence="6">
    <location>
        <begin position="338"/>
        <end position="365"/>
    </location>
</feature>
<dbReference type="GO" id="GO:0003677">
    <property type="term" value="F:DNA binding"/>
    <property type="evidence" value="ECO:0007669"/>
    <property type="project" value="UniProtKB-KW"/>
</dbReference>
<dbReference type="InterPro" id="IPR053153">
    <property type="entry name" value="APC_K+_Transporter"/>
</dbReference>
<feature type="transmembrane region" description="Helical" evidence="6">
    <location>
        <begin position="185"/>
        <end position="207"/>
    </location>
</feature>
<feature type="compositionally biased region" description="Gly residues" evidence="5">
    <location>
        <begin position="675"/>
        <end position="684"/>
    </location>
</feature>
<evidence type="ECO:0000313" key="7">
    <source>
        <dbReference type="EMBL" id="PWI28099.1"/>
    </source>
</evidence>
<feature type="transmembrane region" description="Helical" evidence="6">
    <location>
        <begin position="414"/>
        <end position="433"/>
    </location>
</feature>
<dbReference type="Pfam" id="PF13520">
    <property type="entry name" value="AA_permease_2"/>
    <property type="match status" value="1"/>
</dbReference>
<protein>
    <submittedName>
        <fullName evidence="7">DNA-binding protein</fullName>
    </submittedName>
</protein>
<evidence type="ECO:0000256" key="5">
    <source>
        <dbReference type="SAM" id="MobiDB-lite"/>
    </source>
</evidence>
<keyword evidence="3 6" id="KW-1133">Transmembrane helix</keyword>
<gene>
    <name evidence="7" type="ORF">CAY35_03530</name>
</gene>
<organism evidence="7 8">
    <name type="scientific">Pseudoglutamicibacter cumminsii</name>
    <dbReference type="NCBI Taxonomy" id="156979"/>
    <lineage>
        <taxon>Bacteria</taxon>
        <taxon>Bacillati</taxon>
        <taxon>Actinomycetota</taxon>
        <taxon>Actinomycetes</taxon>
        <taxon>Micrococcales</taxon>
        <taxon>Micrococcaceae</taxon>
        <taxon>Pseudoglutamicibacter</taxon>
    </lineage>
</organism>
<feature type="transmembrane region" description="Helical" evidence="6">
    <location>
        <begin position="479"/>
        <end position="498"/>
    </location>
</feature>
<proteinExistence type="predicted"/>